<keyword evidence="1" id="KW-1277">Toxin-antitoxin system</keyword>
<dbReference type="EMBL" id="PYGA01000003">
    <property type="protein sequence ID" value="PSK99477.1"/>
    <property type="molecule type" value="Genomic_DNA"/>
</dbReference>
<dbReference type="SUPFAM" id="SSF143011">
    <property type="entry name" value="RelE-like"/>
    <property type="match status" value="1"/>
</dbReference>
<dbReference type="AlphaFoldDB" id="A0A2P8DQH3"/>
<dbReference type="RefSeq" id="WP_245928600.1">
    <property type="nucleotide sequence ID" value="NZ_PYGA01000003.1"/>
</dbReference>
<gene>
    <name evidence="2" type="ORF">CLV63_103202</name>
</gene>
<evidence type="ECO:0000313" key="2">
    <source>
        <dbReference type="EMBL" id="PSK99477.1"/>
    </source>
</evidence>
<keyword evidence="3" id="KW-1185">Reference proteome</keyword>
<dbReference type="Proteomes" id="UP000240542">
    <property type="component" value="Unassembled WGS sequence"/>
</dbReference>
<dbReference type="InterPro" id="IPR035093">
    <property type="entry name" value="RelE/ParE_toxin_dom_sf"/>
</dbReference>
<sequence>MMPEPRITFTDAAIDDLRRLGPDAVPKVLKKTLLLLDNVEAGYPLGGDRTGFRKLVVGRNTWRIVYRVTDDKTVEICEVWAVGERADSEIYAEASARVKATGASSPDLVRLVTVIERLGGLAGGVEPPAEEVREPVPQWLADRLVYTVGMRPEAVAALDLRQAVDVWTEHTARPH</sequence>
<dbReference type="InterPro" id="IPR007712">
    <property type="entry name" value="RelE/ParE_toxin"/>
</dbReference>
<organism evidence="2 3">
    <name type="scientific">Murinocardiopsis flavida</name>
    <dbReference type="NCBI Taxonomy" id="645275"/>
    <lineage>
        <taxon>Bacteria</taxon>
        <taxon>Bacillati</taxon>
        <taxon>Actinomycetota</taxon>
        <taxon>Actinomycetes</taxon>
        <taxon>Streptosporangiales</taxon>
        <taxon>Nocardiopsidaceae</taxon>
        <taxon>Murinocardiopsis</taxon>
    </lineage>
</organism>
<proteinExistence type="predicted"/>
<reference evidence="2 3" key="1">
    <citation type="submission" date="2018-03" db="EMBL/GenBank/DDBJ databases">
        <title>Genomic Encyclopedia of Archaeal and Bacterial Type Strains, Phase II (KMG-II): from individual species to whole genera.</title>
        <authorList>
            <person name="Goeker M."/>
        </authorList>
    </citation>
    <scope>NUCLEOTIDE SEQUENCE [LARGE SCALE GENOMIC DNA]</scope>
    <source>
        <strain evidence="2 3">DSM 45312</strain>
    </source>
</reference>
<evidence type="ECO:0000256" key="1">
    <source>
        <dbReference type="ARBA" id="ARBA00022649"/>
    </source>
</evidence>
<accession>A0A2P8DQH3</accession>
<name>A0A2P8DQH3_9ACTN</name>
<protein>
    <submittedName>
        <fullName evidence="2">mRNA interferase RelE/StbE</fullName>
    </submittedName>
</protein>
<evidence type="ECO:0000313" key="3">
    <source>
        <dbReference type="Proteomes" id="UP000240542"/>
    </source>
</evidence>
<comment type="caution">
    <text evidence="2">The sequence shown here is derived from an EMBL/GenBank/DDBJ whole genome shotgun (WGS) entry which is preliminary data.</text>
</comment>
<dbReference type="Gene3D" id="3.30.2310.20">
    <property type="entry name" value="RelE-like"/>
    <property type="match status" value="1"/>
</dbReference>
<dbReference type="Pfam" id="PF05016">
    <property type="entry name" value="ParE_toxin"/>
    <property type="match status" value="1"/>
</dbReference>